<dbReference type="Pfam" id="PF05932">
    <property type="entry name" value="CesT"/>
    <property type="match status" value="1"/>
</dbReference>
<dbReference type="Proteomes" id="UP000609726">
    <property type="component" value="Unassembled WGS sequence"/>
</dbReference>
<name>A0ABX0NWT6_9BURK</name>
<evidence type="ECO:0000256" key="1">
    <source>
        <dbReference type="SAM" id="MobiDB-lite"/>
    </source>
</evidence>
<proteinExistence type="predicted"/>
<accession>A0ABX0NWT6</accession>
<feature type="region of interest" description="Disordered" evidence="1">
    <location>
        <begin position="131"/>
        <end position="165"/>
    </location>
</feature>
<dbReference type="InterPro" id="IPR010261">
    <property type="entry name" value="Tir_chaperone"/>
</dbReference>
<dbReference type="EMBL" id="WHJH01000025">
    <property type="protein sequence ID" value="NHZ91166.1"/>
    <property type="molecule type" value="Genomic_DNA"/>
</dbReference>
<evidence type="ECO:0000313" key="2">
    <source>
        <dbReference type="EMBL" id="NHZ91166.1"/>
    </source>
</evidence>
<keyword evidence="3" id="KW-1185">Reference proteome</keyword>
<gene>
    <name evidence="2" type="ORF">F2P45_19400</name>
</gene>
<protein>
    <recommendedName>
        <fullName evidence="4">Tir chaperone family protein</fullName>
    </recommendedName>
</protein>
<sequence length="165" mass="17925">MGPDKLLPALWPLLHGFGINPRGLAPAPNYEFEIGCHTLFVAVESSGQVLLVTPLSRGTASADDVGWRILNQNTFGQPAPILIHSASGNAEEVLLWCEFSLLTLPSDQLRALPERFLARLLNTQSLLEGVESNGPGMAEQTAAKPQRRQPATATQLRERLDRHAA</sequence>
<dbReference type="SUPFAM" id="SSF69635">
    <property type="entry name" value="Type III secretory system chaperone-like"/>
    <property type="match status" value="1"/>
</dbReference>
<reference evidence="2 3" key="1">
    <citation type="submission" date="2019-10" db="EMBL/GenBank/DDBJ databases">
        <title>Taxonomy of Antarctic Massilia spp.: description of Massilia rubra sp. nov., Massilia aquatica sp. nov., Massilia mucilaginosa sp. nov., Massilia frigida sp. nov. isolated from streams, lakes and regoliths.</title>
        <authorList>
            <person name="Holochova P."/>
            <person name="Sedlacek I."/>
            <person name="Kralova S."/>
            <person name="Maslanova I."/>
            <person name="Busse H.-J."/>
            <person name="Stankova E."/>
            <person name="Vrbovska V."/>
            <person name="Kovarovic V."/>
            <person name="Bartak M."/>
            <person name="Svec P."/>
            <person name="Pantucek R."/>
        </authorList>
    </citation>
    <scope>NUCLEOTIDE SEQUENCE [LARGE SCALE GENOMIC DNA]</scope>
    <source>
        <strain evidence="2 3">CCM 8733</strain>
    </source>
</reference>
<feature type="compositionally biased region" description="Basic and acidic residues" evidence="1">
    <location>
        <begin position="156"/>
        <end position="165"/>
    </location>
</feature>
<dbReference type="RefSeq" id="WP_166878771.1">
    <property type="nucleotide sequence ID" value="NZ_WHJH01000025.1"/>
</dbReference>
<comment type="caution">
    <text evidence="2">The sequence shown here is derived from an EMBL/GenBank/DDBJ whole genome shotgun (WGS) entry which is preliminary data.</text>
</comment>
<evidence type="ECO:0008006" key="4">
    <source>
        <dbReference type="Google" id="ProtNLM"/>
    </source>
</evidence>
<evidence type="ECO:0000313" key="3">
    <source>
        <dbReference type="Proteomes" id="UP000609726"/>
    </source>
</evidence>
<organism evidence="2 3">
    <name type="scientific">Massilia mucilaginosa</name>
    <dbReference type="NCBI Taxonomy" id="2609282"/>
    <lineage>
        <taxon>Bacteria</taxon>
        <taxon>Pseudomonadati</taxon>
        <taxon>Pseudomonadota</taxon>
        <taxon>Betaproteobacteria</taxon>
        <taxon>Burkholderiales</taxon>
        <taxon>Oxalobacteraceae</taxon>
        <taxon>Telluria group</taxon>
        <taxon>Massilia</taxon>
    </lineage>
</organism>
<dbReference type="Gene3D" id="3.30.1460.10">
    <property type="match status" value="1"/>
</dbReference>